<gene>
    <name evidence="9" type="ORF">HDF14_004782</name>
</gene>
<dbReference type="InterPro" id="IPR024925">
    <property type="entry name" value="Malonyl_CoA-ACP_transAc"/>
</dbReference>
<comment type="caution">
    <text evidence="9">The sequence shown here is derived from an EMBL/GenBank/DDBJ whole genome shotgun (WGS) entry which is preliminary data.</text>
</comment>
<name>A0A9X0QJ00_9BACT</name>
<dbReference type="Pfam" id="PF00698">
    <property type="entry name" value="Acyl_transf_1"/>
    <property type="match status" value="1"/>
</dbReference>
<accession>A0A9X0QJ00</accession>
<dbReference type="PANTHER" id="PTHR42681">
    <property type="entry name" value="MALONYL-COA-ACYL CARRIER PROTEIN TRANSACYLASE, MITOCHONDRIAL"/>
    <property type="match status" value="1"/>
</dbReference>
<sequence length="305" mass="32159">MNTAFFFPGQGAQKPGMLHELVDDPAVQVTLDEISDVLRSDVRLLDSPEALNSTISVQLALLASGVATARALQRHGVTCCAVAGLSVGAFAAAVVAEAIALTDAVILVRSRAEKMEQLYPAGYGLAAIVGLNERQVTAIVESVHKPATPVFVGNINAPRQIVIAGSIEGMQKVLEDARRHGARKAELLHVSVPSHCPLLSSVADSLRLQINSMQLKAPKFPYIANVNARAGRSASAVATDLADNIAHGVRWHDATIVAEELGCNLFLEMPPGHTLADLAEENVPGVTASVVTPDLFRHVLQLAAT</sequence>
<feature type="domain" description="Malonyl-CoA:ACP transacylase (MAT)" evidence="8">
    <location>
        <begin position="6"/>
        <end position="299"/>
    </location>
</feature>
<dbReference type="RefSeq" id="WP_183981017.1">
    <property type="nucleotide sequence ID" value="NZ_JACHEB010000013.1"/>
</dbReference>
<dbReference type="GO" id="GO:0006633">
    <property type="term" value="P:fatty acid biosynthetic process"/>
    <property type="evidence" value="ECO:0007669"/>
    <property type="project" value="TreeGrafter"/>
</dbReference>
<dbReference type="Proteomes" id="UP000535182">
    <property type="component" value="Unassembled WGS sequence"/>
</dbReference>
<reference evidence="9 10" key="1">
    <citation type="submission" date="2020-08" db="EMBL/GenBank/DDBJ databases">
        <title>Genomic Encyclopedia of Type Strains, Phase IV (KMG-V): Genome sequencing to study the core and pangenomes of soil and plant-associated prokaryotes.</title>
        <authorList>
            <person name="Whitman W."/>
        </authorList>
    </citation>
    <scope>NUCLEOTIDE SEQUENCE [LARGE SCALE GENOMIC DNA]</scope>
    <source>
        <strain evidence="9 10">X5P2</strain>
    </source>
</reference>
<dbReference type="GO" id="GO:0004314">
    <property type="term" value="F:[acyl-carrier-protein] S-malonyltransferase activity"/>
    <property type="evidence" value="ECO:0007669"/>
    <property type="project" value="UniProtKB-EC"/>
</dbReference>
<comment type="similarity">
    <text evidence="6">Belongs to the fabD family.</text>
</comment>
<evidence type="ECO:0000256" key="4">
    <source>
        <dbReference type="ARBA" id="ARBA00023315"/>
    </source>
</evidence>
<dbReference type="InterPro" id="IPR001227">
    <property type="entry name" value="Ac_transferase_dom_sf"/>
</dbReference>
<evidence type="ECO:0000256" key="7">
    <source>
        <dbReference type="PIRSR" id="PIRSR000446-1"/>
    </source>
</evidence>
<keyword evidence="3 6" id="KW-0808">Transferase</keyword>
<dbReference type="SUPFAM" id="SSF52151">
    <property type="entry name" value="FabD/lysophospholipase-like"/>
    <property type="match status" value="1"/>
</dbReference>
<organism evidence="9 10">
    <name type="scientific">Tunturiibacter gelidiferens</name>
    <dbReference type="NCBI Taxonomy" id="3069689"/>
    <lineage>
        <taxon>Bacteria</taxon>
        <taxon>Pseudomonadati</taxon>
        <taxon>Acidobacteriota</taxon>
        <taxon>Terriglobia</taxon>
        <taxon>Terriglobales</taxon>
        <taxon>Acidobacteriaceae</taxon>
        <taxon>Tunturiibacter</taxon>
    </lineage>
</organism>
<protein>
    <recommendedName>
        <fullName evidence="2 6">Malonyl CoA-acyl carrier protein transacylase</fullName>
        <ecNumber evidence="1 6">2.3.1.39</ecNumber>
    </recommendedName>
</protein>
<dbReference type="PANTHER" id="PTHR42681:SF1">
    <property type="entry name" value="MALONYL-COA-ACYL CARRIER PROTEIN TRANSACYLASE, MITOCHONDRIAL"/>
    <property type="match status" value="1"/>
</dbReference>
<dbReference type="InterPro" id="IPR016035">
    <property type="entry name" value="Acyl_Trfase/lysoPLipase"/>
</dbReference>
<dbReference type="EMBL" id="JACHEB010000013">
    <property type="protein sequence ID" value="MBB5331144.1"/>
    <property type="molecule type" value="Genomic_DNA"/>
</dbReference>
<dbReference type="InterPro" id="IPR017554">
    <property type="entry name" value="Malonate_deCOase_MdcHsu"/>
</dbReference>
<dbReference type="Gene3D" id="3.30.70.250">
    <property type="entry name" value="Malonyl-CoA ACP transacylase, ACP-binding"/>
    <property type="match status" value="1"/>
</dbReference>
<evidence type="ECO:0000256" key="6">
    <source>
        <dbReference type="PIRNR" id="PIRNR000446"/>
    </source>
</evidence>
<dbReference type="GO" id="GO:0005829">
    <property type="term" value="C:cytosol"/>
    <property type="evidence" value="ECO:0007669"/>
    <property type="project" value="TreeGrafter"/>
</dbReference>
<dbReference type="InterPro" id="IPR050858">
    <property type="entry name" value="Mal-CoA-ACP_Trans/PKS_FabD"/>
</dbReference>
<dbReference type="PIRSF" id="PIRSF000446">
    <property type="entry name" value="Mct"/>
    <property type="match status" value="1"/>
</dbReference>
<proteinExistence type="inferred from homology"/>
<evidence type="ECO:0000256" key="1">
    <source>
        <dbReference type="ARBA" id="ARBA00013258"/>
    </source>
</evidence>
<keyword evidence="10" id="KW-1185">Reference proteome</keyword>
<evidence type="ECO:0000313" key="10">
    <source>
        <dbReference type="Proteomes" id="UP000535182"/>
    </source>
</evidence>
<keyword evidence="4 6" id="KW-0012">Acyltransferase</keyword>
<dbReference type="EC" id="2.3.1.39" evidence="1 6"/>
<dbReference type="AlphaFoldDB" id="A0A9X0QJ00"/>
<evidence type="ECO:0000313" key="9">
    <source>
        <dbReference type="EMBL" id="MBB5331144.1"/>
    </source>
</evidence>
<evidence type="ECO:0000256" key="2">
    <source>
        <dbReference type="ARBA" id="ARBA00018953"/>
    </source>
</evidence>
<comment type="catalytic activity">
    <reaction evidence="5 6">
        <text>holo-[ACP] + malonyl-CoA = malonyl-[ACP] + CoA</text>
        <dbReference type="Rhea" id="RHEA:41792"/>
        <dbReference type="Rhea" id="RHEA-COMP:9623"/>
        <dbReference type="Rhea" id="RHEA-COMP:9685"/>
        <dbReference type="ChEBI" id="CHEBI:57287"/>
        <dbReference type="ChEBI" id="CHEBI:57384"/>
        <dbReference type="ChEBI" id="CHEBI:64479"/>
        <dbReference type="ChEBI" id="CHEBI:78449"/>
        <dbReference type="EC" id="2.3.1.39"/>
    </reaction>
</comment>
<dbReference type="Gene3D" id="3.40.366.10">
    <property type="entry name" value="Malonyl-Coenzyme A Acyl Carrier Protein, domain 2"/>
    <property type="match status" value="1"/>
</dbReference>
<dbReference type="NCBIfam" id="TIGR03131">
    <property type="entry name" value="malonate_mdcH"/>
    <property type="match status" value="1"/>
</dbReference>
<evidence type="ECO:0000256" key="3">
    <source>
        <dbReference type="ARBA" id="ARBA00022679"/>
    </source>
</evidence>
<dbReference type="SUPFAM" id="SSF55048">
    <property type="entry name" value="Probable ACP-binding domain of malonyl-CoA ACP transacylase"/>
    <property type="match status" value="1"/>
</dbReference>
<dbReference type="InterPro" id="IPR016036">
    <property type="entry name" value="Malonyl_transacylase_ACP-bd"/>
</dbReference>
<evidence type="ECO:0000256" key="5">
    <source>
        <dbReference type="ARBA" id="ARBA00048462"/>
    </source>
</evidence>
<dbReference type="SMART" id="SM00827">
    <property type="entry name" value="PKS_AT"/>
    <property type="match status" value="1"/>
</dbReference>
<dbReference type="InterPro" id="IPR014043">
    <property type="entry name" value="Acyl_transferase_dom"/>
</dbReference>
<feature type="active site" evidence="7">
    <location>
        <position position="86"/>
    </location>
</feature>
<feature type="active site" evidence="7">
    <location>
        <position position="195"/>
    </location>
</feature>
<evidence type="ECO:0000259" key="8">
    <source>
        <dbReference type="SMART" id="SM00827"/>
    </source>
</evidence>